<evidence type="ECO:0000256" key="2">
    <source>
        <dbReference type="SAM" id="Phobius"/>
    </source>
</evidence>
<keyword evidence="2" id="KW-1133">Transmembrane helix</keyword>
<organism evidence="3 4">
    <name type="scientific">Puccinia sorghi</name>
    <dbReference type="NCBI Taxonomy" id="27349"/>
    <lineage>
        <taxon>Eukaryota</taxon>
        <taxon>Fungi</taxon>
        <taxon>Dikarya</taxon>
        <taxon>Basidiomycota</taxon>
        <taxon>Pucciniomycotina</taxon>
        <taxon>Pucciniomycetes</taxon>
        <taxon>Pucciniales</taxon>
        <taxon>Pucciniaceae</taxon>
        <taxon>Puccinia</taxon>
    </lineage>
</organism>
<evidence type="ECO:0000313" key="4">
    <source>
        <dbReference type="Proteomes" id="UP000037035"/>
    </source>
</evidence>
<feature type="region of interest" description="Disordered" evidence="1">
    <location>
        <begin position="503"/>
        <end position="525"/>
    </location>
</feature>
<feature type="non-terminal residue" evidence="3">
    <location>
        <position position="1170"/>
    </location>
</feature>
<dbReference type="EMBL" id="LAVV01010320">
    <property type="protein sequence ID" value="KNZ49224.1"/>
    <property type="molecule type" value="Genomic_DNA"/>
</dbReference>
<feature type="transmembrane region" description="Helical" evidence="2">
    <location>
        <begin position="1047"/>
        <end position="1068"/>
    </location>
</feature>
<comment type="caution">
    <text evidence="3">The sequence shown here is derived from an EMBL/GenBank/DDBJ whole genome shotgun (WGS) entry which is preliminary data.</text>
</comment>
<dbReference type="AlphaFoldDB" id="A0A0L6UL22"/>
<feature type="transmembrane region" description="Helical" evidence="2">
    <location>
        <begin position="267"/>
        <end position="287"/>
    </location>
</feature>
<feature type="transmembrane region" description="Helical" evidence="2">
    <location>
        <begin position="733"/>
        <end position="754"/>
    </location>
</feature>
<keyword evidence="4" id="KW-1185">Reference proteome</keyword>
<keyword evidence="2" id="KW-0472">Membrane</keyword>
<proteinExistence type="predicted"/>
<sequence>MKSKLSTGGNVRENAASLLLMLSFSEPHHVQSHQHPAPTKTQPPTTSTTTAFYLNASAARCENSTLSPAACIHPPIHVRRRNEVGLGYLEAMSVLTGVLWCKQERAGNKAFILIHGKHFRYLSHLKIYIGIKMLLYLLRKSEFSLHMNDQFMQAVSKQQICGLIGGVIWLIKWRTVCHPESLIWLPAPPNKALGSRLSIADHPVHVGEYHFNPSCQEPIILITKKKKKIINILCVRVVCDTTAIRYHNYNCMKLTPLLGGLGMPLSHFPFLISFSLFFFPLFFYQLYEIVSKTNKSCIYCHMFKCAPKEPESITLAHITAIKPKFPECIPVNLLLDLELISNQQNPLNVLIFQHQHNLFHPNSPHLHDKNHLTFYLSDRNQSPFMPSTLYFPVIISGDVLCTNPSTMSLFKKQKKTSTQVWSPKTGKVMSQKFHLSIARKEKIVGMATTGMTKTSIGNKLGIGRSNISAVVSQEEARRTVATATKTGRPQKETPWNLCQLQSNQTKSRQEVNKKNQERDMTKKKKKSYYRFSDLRDQTEVKNIKRAAVYWTRWKIIEELLTGGCKKVQRLKIIPQVGKPLERPRGCYNRLSNRGLRENRERESQRWINLLMRDTLKQQWSTGANYIKSIQAGKDVNEILLTTRPRFKGTGLHVPHEGFTLTHNSISEPSSITKNRKMVRGKVASYTAISSHMINISLLNLSWLLQFSLTFSRVKLKGKDEKKGNEWLKHSKSLWINFMSLATLGLCYINLVYLIKATHFMPPKLPILHPYKPKPPPPPFYVFQTLIPCNPHLVTTLHQLTWLEDNRVVFIYLFSSNSQPQLFSLSRHKEILNQLAPGKKMTSSSLLASGWLSQTKPAAPATKKMRYRRLAKKSAKIEEIQFPTLLLSQSENLEEITVVCHGKCQQRKTFPFQQNFTDWQKEGGHEFNPSSSYCRGQGRSLDLVTTNMLKILPKPMNLESCLKTGCLFLLILLIQRIPQLQLLCMLLENLPKTYPLKRPTMTRFQLLGIIPIVLLMFMIVLLFIYLSIKPLLVASLSNEWKMSFGFSFFFEEYYLTIHTPGMILCLIFGELGRNFTYQTLHQDKKKPLAMMQLQCFEEYPNEAIRLIICQLPEEGLGKSGSGSDSSSKEKKERIGFQRILEIHLPPTHCCDWDYRLLTGECKKVRRLKIIP</sequence>
<keyword evidence="2" id="KW-0812">Transmembrane</keyword>
<feature type="transmembrane region" description="Helical" evidence="2">
    <location>
        <begin position="1005"/>
        <end position="1027"/>
    </location>
</feature>
<gene>
    <name evidence="3" type="ORF">VP01_513g1</name>
</gene>
<feature type="transmembrane region" description="Helical" evidence="2">
    <location>
        <begin position="682"/>
        <end position="704"/>
    </location>
</feature>
<accession>A0A0L6UL22</accession>
<name>A0A0L6UL22_9BASI</name>
<evidence type="ECO:0000256" key="1">
    <source>
        <dbReference type="SAM" id="MobiDB-lite"/>
    </source>
</evidence>
<dbReference type="VEuPathDB" id="FungiDB:VP01_513g1"/>
<reference evidence="3 4" key="1">
    <citation type="submission" date="2015-08" db="EMBL/GenBank/DDBJ databases">
        <title>Next Generation Sequencing and Analysis of the Genome of Puccinia sorghi L Schw, the Causal Agent of Maize Common Rust.</title>
        <authorList>
            <person name="Rochi L."/>
            <person name="Burguener G."/>
            <person name="Darino M."/>
            <person name="Turjanski A."/>
            <person name="Kreff E."/>
            <person name="Dieguez M.J."/>
            <person name="Sacco F."/>
        </authorList>
    </citation>
    <scope>NUCLEOTIDE SEQUENCE [LARGE SCALE GENOMIC DNA]</scope>
    <source>
        <strain evidence="3 4">RO10H11247</strain>
    </source>
</reference>
<protein>
    <submittedName>
        <fullName evidence="3">Uncharacterized protein</fullName>
    </submittedName>
</protein>
<evidence type="ECO:0000313" key="3">
    <source>
        <dbReference type="EMBL" id="KNZ49224.1"/>
    </source>
</evidence>
<feature type="compositionally biased region" description="Basic and acidic residues" evidence="1">
    <location>
        <begin position="507"/>
        <end position="520"/>
    </location>
</feature>
<dbReference type="Proteomes" id="UP000037035">
    <property type="component" value="Unassembled WGS sequence"/>
</dbReference>